<feature type="transmembrane region" description="Helical" evidence="5">
    <location>
        <begin position="209"/>
        <end position="231"/>
    </location>
</feature>
<dbReference type="InterPro" id="IPR011701">
    <property type="entry name" value="MFS"/>
</dbReference>
<evidence type="ECO:0000313" key="8">
    <source>
        <dbReference type="Proteomes" id="UP000226079"/>
    </source>
</evidence>
<feature type="transmembrane region" description="Helical" evidence="5">
    <location>
        <begin position="75"/>
        <end position="92"/>
    </location>
</feature>
<dbReference type="PANTHER" id="PTHR23514">
    <property type="entry name" value="BYPASS OF STOP CODON PROTEIN 6"/>
    <property type="match status" value="1"/>
</dbReference>
<evidence type="ECO:0000256" key="4">
    <source>
        <dbReference type="ARBA" id="ARBA00023136"/>
    </source>
</evidence>
<feature type="transmembrane region" description="Helical" evidence="5">
    <location>
        <begin position="243"/>
        <end position="263"/>
    </location>
</feature>
<feature type="transmembrane region" description="Helical" evidence="5">
    <location>
        <begin position="301"/>
        <end position="319"/>
    </location>
</feature>
<accession>A0A2A9CV00</accession>
<dbReference type="InterPro" id="IPR020846">
    <property type="entry name" value="MFS_dom"/>
</dbReference>
<feature type="transmembrane region" description="Helical" evidence="5">
    <location>
        <begin position="166"/>
        <end position="188"/>
    </location>
</feature>
<feature type="transmembrane region" description="Helical" evidence="5">
    <location>
        <begin position="132"/>
        <end position="154"/>
    </location>
</feature>
<organism evidence="7 8">
    <name type="scientific">Propionicimonas paludicola</name>
    <dbReference type="NCBI Taxonomy" id="185243"/>
    <lineage>
        <taxon>Bacteria</taxon>
        <taxon>Bacillati</taxon>
        <taxon>Actinomycetota</taxon>
        <taxon>Actinomycetes</taxon>
        <taxon>Propionibacteriales</taxon>
        <taxon>Nocardioidaceae</taxon>
        <taxon>Propionicimonas</taxon>
    </lineage>
</organism>
<evidence type="ECO:0000259" key="6">
    <source>
        <dbReference type="PROSITE" id="PS50850"/>
    </source>
</evidence>
<keyword evidence="8" id="KW-1185">Reference proteome</keyword>
<evidence type="ECO:0000256" key="1">
    <source>
        <dbReference type="ARBA" id="ARBA00004651"/>
    </source>
</evidence>
<gene>
    <name evidence="7" type="ORF">ATK74_1968</name>
</gene>
<protein>
    <submittedName>
        <fullName evidence="7">Fucose permease</fullName>
    </submittedName>
</protein>
<dbReference type="PROSITE" id="PS50850">
    <property type="entry name" value="MFS"/>
    <property type="match status" value="1"/>
</dbReference>
<sequence length="396" mass="40303">MNSLTSGKAAAAVVSLFAYNGLVIGAYAASIPTLKARFDLSAQFLSVFFITMGLSAIASMQVVGRLSDRFGARRISLAMIPLQAIGVALIGWSPSLPVMFAGGVILGLGNGGVDVAMNAVGVQVEKQRPRPIMSFFHGTWSIGNFLGAGLLVVLSPLLAGQADPTVHAATAIAAAVGIPALIVGWMIVPETAPVSHETADGPKTKLPPVVWLFGLMAIAFGIGEGTAMDWSGLHVATVTGADAGTAALGVTMLAGAMVIIRLLGDFLVARFGRRAVTRFGGACSATGYLIAALATPLPVVLLGWGLVGLGIGMIAPQVYASAGHLAGGRGLAVVVTFGYATFLIAPAIMGALVGGIGVQHTMFVPAVLLLGLLFLARILPGREFDHAAEVAEPVSS</sequence>
<dbReference type="CDD" id="cd17393">
    <property type="entry name" value="MFS_MosC_like"/>
    <property type="match status" value="1"/>
</dbReference>
<feature type="transmembrane region" description="Helical" evidence="5">
    <location>
        <begin position="362"/>
        <end position="379"/>
    </location>
</feature>
<evidence type="ECO:0000256" key="5">
    <source>
        <dbReference type="SAM" id="Phobius"/>
    </source>
</evidence>
<keyword evidence="4 5" id="KW-0472">Membrane</keyword>
<dbReference type="Proteomes" id="UP000226079">
    <property type="component" value="Unassembled WGS sequence"/>
</dbReference>
<dbReference type="AlphaFoldDB" id="A0A2A9CV00"/>
<evidence type="ECO:0000256" key="3">
    <source>
        <dbReference type="ARBA" id="ARBA00022989"/>
    </source>
</evidence>
<dbReference type="Gene3D" id="1.20.1250.20">
    <property type="entry name" value="MFS general substrate transporter like domains"/>
    <property type="match status" value="2"/>
</dbReference>
<keyword evidence="3 5" id="KW-1133">Transmembrane helix</keyword>
<dbReference type="GO" id="GO:0005886">
    <property type="term" value="C:plasma membrane"/>
    <property type="evidence" value="ECO:0007669"/>
    <property type="project" value="UniProtKB-SubCell"/>
</dbReference>
<dbReference type="EMBL" id="PDJC01000001">
    <property type="protein sequence ID" value="PFG17399.1"/>
    <property type="molecule type" value="Genomic_DNA"/>
</dbReference>
<dbReference type="InterPro" id="IPR036259">
    <property type="entry name" value="MFS_trans_sf"/>
</dbReference>
<feature type="transmembrane region" description="Helical" evidence="5">
    <location>
        <begin position="331"/>
        <end position="356"/>
    </location>
</feature>
<keyword evidence="2 5" id="KW-0812">Transmembrane</keyword>
<comment type="caution">
    <text evidence="7">The sequence shown here is derived from an EMBL/GenBank/DDBJ whole genome shotgun (WGS) entry which is preliminary data.</text>
</comment>
<feature type="domain" description="Major facilitator superfamily (MFS) profile" evidence="6">
    <location>
        <begin position="6"/>
        <end position="383"/>
    </location>
</feature>
<evidence type="ECO:0000313" key="7">
    <source>
        <dbReference type="EMBL" id="PFG17399.1"/>
    </source>
</evidence>
<name>A0A2A9CV00_9ACTN</name>
<dbReference type="RefSeq" id="WP_245840887.1">
    <property type="nucleotide sequence ID" value="NZ_PDJC01000001.1"/>
</dbReference>
<dbReference type="PANTHER" id="PTHR23514:SF13">
    <property type="entry name" value="INNER MEMBRANE PROTEIN YBJJ"/>
    <property type="match status" value="1"/>
</dbReference>
<dbReference type="Pfam" id="PF07690">
    <property type="entry name" value="MFS_1"/>
    <property type="match status" value="1"/>
</dbReference>
<dbReference type="GO" id="GO:0022857">
    <property type="term" value="F:transmembrane transporter activity"/>
    <property type="evidence" value="ECO:0007669"/>
    <property type="project" value="InterPro"/>
</dbReference>
<feature type="transmembrane region" description="Helical" evidence="5">
    <location>
        <begin position="44"/>
        <end position="63"/>
    </location>
</feature>
<evidence type="ECO:0000256" key="2">
    <source>
        <dbReference type="ARBA" id="ARBA00022692"/>
    </source>
</evidence>
<comment type="subcellular location">
    <subcellularLocation>
        <location evidence="1">Cell membrane</location>
        <topology evidence="1">Multi-pass membrane protein</topology>
    </subcellularLocation>
</comment>
<reference evidence="7 8" key="1">
    <citation type="submission" date="2017-10" db="EMBL/GenBank/DDBJ databases">
        <title>Sequencing the genomes of 1000 actinobacteria strains.</title>
        <authorList>
            <person name="Klenk H.-P."/>
        </authorList>
    </citation>
    <scope>NUCLEOTIDE SEQUENCE [LARGE SCALE GENOMIC DNA]</scope>
    <source>
        <strain evidence="7 8">DSM 15597</strain>
    </source>
</reference>
<dbReference type="InterPro" id="IPR051788">
    <property type="entry name" value="MFS_Transporter"/>
</dbReference>
<dbReference type="SUPFAM" id="SSF103473">
    <property type="entry name" value="MFS general substrate transporter"/>
    <property type="match status" value="1"/>
</dbReference>
<feature type="transmembrane region" description="Helical" evidence="5">
    <location>
        <begin position="275"/>
        <end position="295"/>
    </location>
</feature>
<proteinExistence type="predicted"/>
<feature type="transmembrane region" description="Helical" evidence="5">
    <location>
        <begin position="98"/>
        <end position="120"/>
    </location>
</feature>